<organism evidence="1 2">
    <name type="scientific">Scleroderma citrinum Foug A</name>
    <dbReference type="NCBI Taxonomy" id="1036808"/>
    <lineage>
        <taxon>Eukaryota</taxon>
        <taxon>Fungi</taxon>
        <taxon>Dikarya</taxon>
        <taxon>Basidiomycota</taxon>
        <taxon>Agaricomycotina</taxon>
        <taxon>Agaricomycetes</taxon>
        <taxon>Agaricomycetidae</taxon>
        <taxon>Boletales</taxon>
        <taxon>Sclerodermatineae</taxon>
        <taxon>Sclerodermataceae</taxon>
        <taxon>Scleroderma</taxon>
    </lineage>
</organism>
<dbReference type="AlphaFoldDB" id="A0A0C3AAQ8"/>
<dbReference type="HOGENOM" id="CLU_2851001_0_0_1"/>
<accession>A0A0C3AAQ8</accession>
<gene>
    <name evidence="1" type="ORF">SCLCIDRAFT_1207045</name>
</gene>
<evidence type="ECO:0000313" key="1">
    <source>
        <dbReference type="EMBL" id="KIM70863.1"/>
    </source>
</evidence>
<protein>
    <submittedName>
        <fullName evidence="1">Uncharacterized protein</fullName>
    </submittedName>
</protein>
<name>A0A0C3AAQ8_9AGAM</name>
<dbReference type="Proteomes" id="UP000053989">
    <property type="component" value="Unassembled WGS sequence"/>
</dbReference>
<sequence length="65" mass="7583">MKSDIHYPCDDKVVTGLGLDQYEGQTNRSKISLRLRVCRTKNSITSLLTKKSSTRDHCWIIWRQT</sequence>
<proteinExistence type="predicted"/>
<dbReference type="EMBL" id="KN822004">
    <property type="protein sequence ID" value="KIM70863.1"/>
    <property type="molecule type" value="Genomic_DNA"/>
</dbReference>
<reference evidence="1 2" key="1">
    <citation type="submission" date="2014-04" db="EMBL/GenBank/DDBJ databases">
        <authorList>
            <consortium name="DOE Joint Genome Institute"/>
            <person name="Kuo A."/>
            <person name="Kohler A."/>
            <person name="Nagy L.G."/>
            <person name="Floudas D."/>
            <person name="Copeland A."/>
            <person name="Barry K.W."/>
            <person name="Cichocki N."/>
            <person name="Veneault-Fourrey C."/>
            <person name="LaButti K."/>
            <person name="Lindquist E.A."/>
            <person name="Lipzen A."/>
            <person name="Lundell T."/>
            <person name="Morin E."/>
            <person name="Murat C."/>
            <person name="Sun H."/>
            <person name="Tunlid A."/>
            <person name="Henrissat B."/>
            <person name="Grigoriev I.V."/>
            <person name="Hibbett D.S."/>
            <person name="Martin F."/>
            <person name="Nordberg H.P."/>
            <person name="Cantor M.N."/>
            <person name="Hua S.X."/>
        </authorList>
    </citation>
    <scope>NUCLEOTIDE SEQUENCE [LARGE SCALE GENOMIC DNA]</scope>
    <source>
        <strain evidence="1 2">Foug A</strain>
    </source>
</reference>
<reference evidence="2" key="2">
    <citation type="submission" date="2015-01" db="EMBL/GenBank/DDBJ databases">
        <title>Evolutionary Origins and Diversification of the Mycorrhizal Mutualists.</title>
        <authorList>
            <consortium name="DOE Joint Genome Institute"/>
            <consortium name="Mycorrhizal Genomics Consortium"/>
            <person name="Kohler A."/>
            <person name="Kuo A."/>
            <person name="Nagy L.G."/>
            <person name="Floudas D."/>
            <person name="Copeland A."/>
            <person name="Barry K.W."/>
            <person name="Cichocki N."/>
            <person name="Veneault-Fourrey C."/>
            <person name="LaButti K."/>
            <person name="Lindquist E.A."/>
            <person name="Lipzen A."/>
            <person name="Lundell T."/>
            <person name="Morin E."/>
            <person name="Murat C."/>
            <person name="Riley R."/>
            <person name="Ohm R."/>
            <person name="Sun H."/>
            <person name="Tunlid A."/>
            <person name="Henrissat B."/>
            <person name="Grigoriev I.V."/>
            <person name="Hibbett D.S."/>
            <person name="Martin F."/>
        </authorList>
    </citation>
    <scope>NUCLEOTIDE SEQUENCE [LARGE SCALE GENOMIC DNA]</scope>
    <source>
        <strain evidence="2">Foug A</strain>
    </source>
</reference>
<dbReference type="InParanoid" id="A0A0C3AAQ8"/>
<keyword evidence="2" id="KW-1185">Reference proteome</keyword>
<evidence type="ECO:0000313" key="2">
    <source>
        <dbReference type="Proteomes" id="UP000053989"/>
    </source>
</evidence>